<dbReference type="NCBIfam" id="TIGR00689">
    <property type="entry name" value="rpiB_lacA_lacB"/>
    <property type="match status" value="1"/>
</dbReference>
<feature type="active site" description="Proton donor" evidence="2">
    <location>
        <position position="100"/>
    </location>
</feature>
<evidence type="ECO:0000313" key="4">
    <source>
        <dbReference type="Proteomes" id="UP000231602"/>
    </source>
</evidence>
<reference evidence="3 4" key="1">
    <citation type="submission" date="2017-09" db="EMBL/GenBank/DDBJ databases">
        <title>Depth-based differentiation of microbial function through sediment-hosted aquifers and enrichment of novel symbionts in the deep terrestrial subsurface.</title>
        <authorList>
            <person name="Probst A.J."/>
            <person name="Ladd B."/>
            <person name="Jarett J.K."/>
            <person name="Geller-Mcgrath D.E."/>
            <person name="Sieber C.M."/>
            <person name="Emerson J.B."/>
            <person name="Anantharaman K."/>
            <person name="Thomas B.C."/>
            <person name="Malmstrom R."/>
            <person name="Stieglmeier M."/>
            <person name="Klingl A."/>
            <person name="Woyke T."/>
            <person name="Ryan C.M."/>
            <person name="Banfield J.F."/>
        </authorList>
    </citation>
    <scope>NUCLEOTIDE SEQUENCE [LARGE SCALE GENOMIC DNA]</scope>
    <source>
        <strain evidence="3">CG10_big_fil_rev_8_21_14_0_10_31_9</strain>
    </source>
</reference>
<protein>
    <submittedName>
        <fullName evidence="3">Ribose-5-phosphate isomerase</fullName>
    </submittedName>
</protein>
<proteinExistence type="inferred from homology"/>
<keyword evidence="3" id="KW-0413">Isomerase</keyword>
<dbReference type="Gene3D" id="3.40.1400.10">
    <property type="entry name" value="Sugar-phosphate isomerase, RpiB/LacA/LacB"/>
    <property type="match status" value="1"/>
</dbReference>
<gene>
    <name evidence="3" type="ORF">COV23_02190</name>
</gene>
<dbReference type="NCBIfam" id="NF004051">
    <property type="entry name" value="PRK05571.1"/>
    <property type="match status" value="1"/>
</dbReference>
<evidence type="ECO:0000256" key="1">
    <source>
        <dbReference type="ARBA" id="ARBA00008754"/>
    </source>
</evidence>
<dbReference type="PIRSF" id="PIRSF005384">
    <property type="entry name" value="RpiB_LacA_B"/>
    <property type="match status" value="1"/>
</dbReference>
<dbReference type="PANTHER" id="PTHR30345:SF0">
    <property type="entry name" value="DNA DAMAGE-REPAIR_TOLERATION PROTEIN DRT102"/>
    <property type="match status" value="1"/>
</dbReference>
<dbReference type="Proteomes" id="UP000231602">
    <property type="component" value="Unassembled WGS sequence"/>
</dbReference>
<dbReference type="InterPro" id="IPR003500">
    <property type="entry name" value="RpiB_LacA_LacB"/>
</dbReference>
<dbReference type="SUPFAM" id="SSF89623">
    <property type="entry name" value="Ribose/Galactose isomerase RpiB/AlsB"/>
    <property type="match status" value="1"/>
</dbReference>
<dbReference type="GO" id="GO:0005975">
    <property type="term" value="P:carbohydrate metabolic process"/>
    <property type="evidence" value="ECO:0007669"/>
    <property type="project" value="InterPro"/>
</dbReference>
<sequence>MIIYIGADHRGFKLKEILKNFLKNQGYEVSDFGNDHYDENDDDVDFAKLVATAVSKEPWVNKGILICGSGIEMDITANKFKGIRSALVTNPDQAYMSREHNNANILSLSAEFTDEEKAKQILKTWLNTDFSGEEKYKRRLDKISEIENL</sequence>
<evidence type="ECO:0000313" key="3">
    <source>
        <dbReference type="EMBL" id="PIR44016.1"/>
    </source>
</evidence>
<accession>A0A2H0RCB0</accession>
<dbReference type="PANTHER" id="PTHR30345">
    <property type="entry name" value="RIBOSE-5-PHOSPHATE ISOMERASE B"/>
    <property type="match status" value="1"/>
</dbReference>
<dbReference type="GO" id="GO:0016861">
    <property type="term" value="F:intramolecular oxidoreductase activity, interconverting aldoses and ketoses"/>
    <property type="evidence" value="ECO:0007669"/>
    <property type="project" value="UniProtKB-ARBA"/>
</dbReference>
<organism evidence="3 4">
    <name type="scientific">Candidatus Wolfebacteria bacterium CG10_big_fil_rev_8_21_14_0_10_31_9</name>
    <dbReference type="NCBI Taxonomy" id="1975070"/>
    <lineage>
        <taxon>Bacteria</taxon>
        <taxon>Candidatus Wolfeibacteriota</taxon>
    </lineage>
</organism>
<comment type="similarity">
    <text evidence="1">Belongs to the LacAB/RpiB family.</text>
</comment>
<name>A0A2H0RCB0_9BACT</name>
<dbReference type="Pfam" id="PF02502">
    <property type="entry name" value="LacAB_rpiB"/>
    <property type="match status" value="1"/>
</dbReference>
<dbReference type="AlphaFoldDB" id="A0A2H0RCB0"/>
<dbReference type="InterPro" id="IPR036569">
    <property type="entry name" value="RpiB_LacA_LacB_sf"/>
</dbReference>
<comment type="caution">
    <text evidence="3">The sequence shown here is derived from an EMBL/GenBank/DDBJ whole genome shotgun (WGS) entry which is preliminary data.</text>
</comment>
<feature type="active site" description="Proton acceptor" evidence="2">
    <location>
        <position position="67"/>
    </location>
</feature>
<evidence type="ECO:0000256" key="2">
    <source>
        <dbReference type="PIRSR" id="PIRSR005384-1"/>
    </source>
</evidence>
<dbReference type="EMBL" id="PCXV01000035">
    <property type="protein sequence ID" value="PIR44016.1"/>
    <property type="molecule type" value="Genomic_DNA"/>
</dbReference>